<dbReference type="Proteomes" id="UP001241848">
    <property type="component" value="Unassembled WGS sequence"/>
</dbReference>
<comment type="caution">
    <text evidence="3">The sequence shown here is derived from an EMBL/GenBank/DDBJ whole genome shotgun (WGS) entry which is preliminary data.</text>
</comment>
<dbReference type="RefSeq" id="WP_305754487.1">
    <property type="nucleotide sequence ID" value="NZ_JAPCKK010000014.1"/>
</dbReference>
<feature type="signal peptide" evidence="2">
    <location>
        <begin position="1"/>
        <end position="32"/>
    </location>
</feature>
<evidence type="ECO:0000313" key="4">
    <source>
        <dbReference type="Proteomes" id="UP001241848"/>
    </source>
</evidence>
<organism evidence="3 4">
    <name type="scientific">Paenibacillus zeirhizosphaerae</name>
    <dbReference type="NCBI Taxonomy" id="2987519"/>
    <lineage>
        <taxon>Bacteria</taxon>
        <taxon>Bacillati</taxon>
        <taxon>Bacillota</taxon>
        <taxon>Bacilli</taxon>
        <taxon>Bacillales</taxon>
        <taxon>Paenibacillaceae</taxon>
        <taxon>Paenibacillus</taxon>
    </lineage>
</organism>
<accession>A0ABT9FQ72</accession>
<keyword evidence="1" id="KW-0812">Transmembrane</keyword>
<keyword evidence="2" id="KW-0732">Signal</keyword>
<sequence>MNKIDWKAKLSSRKFWALLAGLVTAVMTAAGASENTIAQTAAVIGAFALIAVYILAEAYVDGKAAGSSSTDKAE</sequence>
<feature type="transmembrane region" description="Helical" evidence="1">
    <location>
        <begin position="41"/>
        <end position="60"/>
    </location>
</feature>
<protein>
    <recommendedName>
        <fullName evidence="5">Phage holin</fullName>
    </recommendedName>
</protein>
<gene>
    <name evidence="3" type="ORF">OIN60_08825</name>
</gene>
<keyword evidence="4" id="KW-1185">Reference proteome</keyword>
<keyword evidence="1" id="KW-1133">Transmembrane helix</keyword>
<evidence type="ECO:0000256" key="1">
    <source>
        <dbReference type="SAM" id="Phobius"/>
    </source>
</evidence>
<name>A0ABT9FQ72_9BACL</name>
<feature type="chain" id="PRO_5046706137" description="Phage holin" evidence="2">
    <location>
        <begin position="33"/>
        <end position="74"/>
    </location>
</feature>
<evidence type="ECO:0000313" key="3">
    <source>
        <dbReference type="EMBL" id="MDP4096874.1"/>
    </source>
</evidence>
<evidence type="ECO:0008006" key="5">
    <source>
        <dbReference type="Google" id="ProtNLM"/>
    </source>
</evidence>
<reference evidence="3 4" key="1">
    <citation type="submission" date="2022-10" db="EMBL/GenBank/DDBJ databases">
        <title>Paenibacillus description and whole genome data of maize root bacterial community.</title>
        <authorList>
            <person name="Marton D."/>
            <person name="Farkas M."/>
            <person name="Cserhati M."/>
        </authorList>
    </citation>
    <scope>NUCLEOTIDE SEQUENCE [LARGE SCALE GENOMIC DNA]</scope>
    <source>
        <strain evidence="3 4">P96</strain>
    </source>
</reference>
<keyword evidence="1" id="KW-0472">Membrane</keyword>
<evidence type="ECO:0000256" key="2">
    <source>
        <dbReference type="SAM" id="SignalP"/>
    </source>
</evidence>
<proteinExistence type="predicted"/>
<dbReference type="EMBL" id="JAPCKK010000014">
    <property type="protein sequence ID" value="MDP4096874.1"/>
    <property type="molecule type" value="Genomic_DNA"/>
</dbReference>